<dbReference type="AlphaFoldDB" id="A0A7W7QAD8"/>
<comment type="caution">
    <text evidence="2">The sequence shown here is derived from an EMBL/GenBank/DDBJ whole genome shotgun (WGS) entry which is preliminary data.</text>
</comment>
<evidence type="ECO:0000256" key="1">
    <source>
        <dbReference type="SAM" id="MobiDB-lite"/>
    </source>
</evidence>
<feature type="region of interest" description="Disordered" evidence="1">
    <location>
        <begin position="124"/>
        <end position="145"/>
    </location>
</feature>
<keyword evidence="3" id="KW-1185">Reference proteome</keyword>
<proteinExistence type="predicted"/>
<dbReference type="InterPro" id="IPR036291">
    <property type="entry name" value="NAD(P)-bd_dom_sf"/>
</dbReference>
<dbReference type="EMBL" id="JACHJQ010000006">
    <property type="protein sequence ID" value="MBB4909619.1"/>
    <property type="molecule type" value="Genomic_DNA"/>
</dbReference>
<evidence type="ECO:0008006" key="4">
    <source>
        <dbReference type="Google" id="ProtNLM"/>
    </source>
</evidence>
<dbReference type="Gene3D" id="3.40.50.720">
    <property type="entry name" value="NAD(P)-binding Rossmann-like Domain"/>
    <property type="match status" value="1"/>
</dbReference>
<protein>
    <recommendedName>
        <fullName evidence="4">NAD-dependent epimerase/dehydratase family protein</fullName>
    </recommendedName>
</protein>
<dbReference type="RefSeq" id="WP_225943910.1">
    <property type="nucleotide sequence ID" value="NZ_JACHJQ010000006.1"/>
</dbReference>
<dbReference type="Proteomes" id="UP000520767">
    <property type="component" value="Unassembled WGS sequence"/>
</dbReference>
<reference evidence="2 3" key="1">
    <citation type="submission" date="2020-08" db="EMBL/GenBank/DDBJ databases">
        <title>Genomic Encyclopedia of Type Strains, Phase III (KMG-III): the genomes of soil and plant-associated and newly described type strains.</title>
        <authorList>
            <person name="Whitman W."/>
        </authorList>
    </citation>
    <scope>NUCLEOTIDE SEQUENCE [LARGE SCALE GENOMIC DNA]</scope>
    <source>
        <strain evidence="2 3">CECT 8960</strain>
    </source>
</reference>
<evidence type="ECO:0000313" key="2">
    <source>
        <dbReference type="EMBL" id="MBB4909619.1"/>
    </source>
</evidence>
<accession>A0A7W7QAD8</accession>
<evidence type="ECO:0000313" key="3">
    <source>
        <dbReference type="Proteomes" id="UP000520767"/>
    </source>
</evidence>
<sequence length="145" mass="15253">MDILVIGASGTIGRAVTAAVTGRGHTVLAAFRSTGTDIADPGTVPSLDVDAVVCCAASGGLTRIDGGTDDEFLRGLHDKLVGQLPLVRRAVRCLRDGGSVTLTAGRFTEPTKRRRPWVVRAAHQPPTWPFGTSRPSRIGPSTEPR</sequence>
<organism evidence="2 3">
    <name type="scientific">Actinophytocola algeriensis</name>
    <dbReference type="NCBI Taxonomy" id="1768010"/>
    <lineage>
        <taxon>Bacteria</taxon>
        <taxon>Bacillati</taxon>
        <taxon>Actinomycetota</taxon>
        <taxon>Actinomycetes</taxon>
        <taxon>Pseudonocardiales</taxon>
        <taxon>Pseudonocardiaceae</taxon>
    </lineage>
</organism>
<dbReference type="SUPFAM" id="SSF51735">
    <property type="entry name" value="NAD(P)-binding Rossmann-fold domains"/>
    <property type="match status" value="1"/>
</dbReference>
<name>A0A7W7QAD8_9PSEU</name>
<gene>
    <name evidence="2" type="ORF">FHR82_005877</name>
</gene>